<dbReference type="Proteomes" id="UP000237752">
    <property type="component" value="Unassembled WGS sequence"/>
</dbReference>
<evidence type="ECO:0000256" key="1">
    <source>
        <dbReference type="SAM" id="Phobius"/>
    </source>
</evidence>
<comment type="caution">
    <text evidence="2">The sequence shown here is derived from an EMBL/GenBank/DDBJ whole genome shotgun (WGS) entry which is preliminary data.</text>
</comment>
<name>A0A2T1A6F8_9ACTN</name>
<feature type="transmembrane region" description="Helical" evidence="1">
    <location>
        <begin position="93"/>
        <end position="112"/>
    </location>
</feature>
<dbReference type="AlphaFoldDB" id="A0A2T1A6F8"/>
<reference evidence="2 3" key="1">
    <citation type="submission" date="2018-03" db="EMBL/GenBank/DDBJ databases">
        <title>Genomic Encyclopedia of Archaeal and Bacterial Type Strains, Phase II (KMG-II): from individual species to whole genera.</title>
        <authorList>
            <person name="Goeker M."/>
        </authorList>
    </citation>
    <scope>NUCLEOTIDE SEQUENCE [LARGE SCALE GENOMIC DNA]</scope>
    <source>
        <strain evidence="2 3">DSM 100065</strain>
    </source>
</reference>
<keyword evidence="3" id="KW-1185">Reference proteome</keyword>
<evidence type="ECO:0000313" key="3">
    <source>
        <dbReference type="Proteomes" id="UP000237752"/>
    </source>
</evidence>
<dbReference type="EMBL" id="PVUE01000001">
    <property type="protein sequence ID" value="PRZ44181.1"/>
    <property type="molecule type" value="Genomic_DNA"/>
</dbReference>
<protein>
    <submittedName>
        <fullName evidence="2">Uncharacterized protein</fullName>
    </submittedName>
</protein>
<sequence length="116" mass="12375">MPNPDPTDPRRTSTSWFLLARSLIGIFGLVVLPAILLYGYAISTAWFFGTEPSDATLRTAASALTWARVSASISLFVVVVLSGWLAARRVGALGAWVFCGLGIAVTAVVWHIDLPA</sequence>
<organism evidence="2 3">
    <name type="scientific">Antricoccus suffuscus</name>
    <dbReference type="NCBI Taxonomy" id="1629062"/>
    <lineage>
        <taxon>Bacteria</taxon>
        <taxon>Bacillati</taxon>
        <taxon>Actinomycetota</taxon>
        <taxon>Actinomycetes</taxon>
        <taxon>Geodermatophilales</taxon>
        <taxon>Antricoccaceae</taxon>
        <taxon>Antricoccus</taxon>
    </lineage>
</organism>
<evidence type="ECO:0000313" key="2">
    <source>
        <dbReference type="EMBL" id="PRZ44181.1"/>
    </source>
</evidence>
<keyword evidence="1" id="KW-0472">Membrane</keyword>
<feature type="transmembrane region" description="Helical" evidence="1">
    <location>
        <begin position="63"/>
        <end position="86"/>
    </location>
</feature>
<keyword evidence="1" id="KW-1133">Transmembrane helix</keyword>
<gene>
    <name evidence="2" type="ORF">CLV47_101306</name>
</gene>
<dbReference type="RefSeq" id="WP_106347225.1">
    <property type="nucleotide sequence ID" value="NZ_PVUE01000001.1"/>
</dbReference>
<feature type="transmembrane region" description="Helical" evidence="1">
    <location>
        <begin position="18"/>
        <end position="43"/>
    </location>
</feature>
<proteinExistence type="predicted"/>
<accession>A0A2T1A6F8</accession>
<keyword evidence="1" id="KW-0812">Transmembrane</keyword>